<dbReference type="AlphaFoldDB" id="Q5ZAH4"/>
<dbReference type="Proteomes" id="UP000817658">
    <property type="component" value="Chromosome 1"/>
</dbReference>
<organism evidence="1">
    <name type="scientific">Oryza sativa subsp. japonica</name>
    <name type="common">Rice</name>
    <dbReference type="NCBI Taxonomy" id="39947"/>
    <lineage>
        <taxon>Eukaryota</taxon>
        <taxon>Viridiplantae</taxon>
        <taxon>Streptophyta</taxon>
        <taxon>Embryophyta</taxon>
        <taxon>Tracheophyta</taxon>
        <taxon>Spermatophyta</taxon>
        <taxon>Magnoliopsida</taxon>
        <taxon>Liliopsida</taxon>
        <taxon>Poales</taxon>
        <taxon>Poaceae</taxon>
        <taxon>BOP clade</taxon>
        <taxon>Oryzoideae</taxon>
        <taxon>Oryzeae</taxon>
        <taxon>Oryzinae</taxon>
        <taxon>Oryza</taxon>
        <taxon>Oryza sativa</taxon>
    </lineage>
</organism>
<accession>Q5ZAH4</accession>
<protein>
    <submittedName>
        <fullName evidence="1">Uncharacterized protein</fullName>
    </submittedName>
</protein>
<dbReference type="EMBL" id="AP003492">
    <property type="protein sequence ID" value="BAD53406.1"/>
    <property type="molecule type" value="Genomic_DNA"/>
</dbReference>
<evidence type="ECO:0000313" key="1">
    <source>
        <dbReference type="EMBL" id="BAD53406.1"/>
    </source>
</evidence>
<gene>
    <name evidence="1" type="primary">P0712E02.18</name>
</gene>
<sequence length="208" mass="22317">MATTDPLLVGLVLLDSRRRRRGGRCRRNRTGKVARELPKLAGGGRNHPASAMLPLNLCNLTRGADPEPEVIIPLLVSHLAGGNEATAMASFLPRGGGRHERIGRKGGAAKGGRARAGMVRLAKERLDQITVHKSLGRTYAPAVSTECPPLRVGKVANALDVISEDKLQLLEEHDACPDSNPRFVFFGTEGVMWKRGNDTDGATGRAEC</sequence>
<reference evidence="1" key="1">
    <citation type="journal article" date="2002" name="Nature">
        <title>The genome sequence and structure of rice chromosome 1.</title>
        <authorList>
            <person name="Sasaki T."/>
            <person name="Matsumoto T."/>
            <person name="Yamamoto K."/>
            <person name="Sakata K."/>
            <person name="Baba T."/>
            <person name="Katayose Y."/>
            <person name="Wu J."/>
            <person name="Niimura Y."/>
            <person name="Cheng Z."/>
            <person name="Nagamura Y."/>
            <person name="Antonio B.A."/>
            <person name="Kanamori H."/>
            <person name="Hosokawa S."/>
            <person name="Masukawa M."/>
            <person name="Arikawa K."/>
            <person name="Chiden Y."/>
            <person name="Hayashi M."/>
            <person name="Okamoto M."/>
            <person name="Ando T."/>
            <person name="Aoki H."/>
            <person name="Arita K."/>
            <person name="Hamada M."/>
            <person name="Harada C."/>
            <person name="Hijishita S."/>
            <person name="Honda M."/>
            <person name="Ichikawa Y."/>
            <person name="Idonuma A."/>
            <person name="Iijima M."/>
            <person name="Ikeda M."/>
            <person name="Ikeno M."/>
            <person name="Itoh S."/>
            <person name="Itoh T."/>
            <person name="Itoh Y."/>
            <person name="Itoh Y."/>
            <person name="Iwabuchi A."/>
            <person name="Kamiya K."/>
            <person name="Karasawa W."/>
            <person name="Katagiri S."/>
            <person name="Kikuta A."/>
            <person name="Kobayashi N."/>
            <person name="Kono I."/>
            <person name="Machita K."/>
            <person name="Maehara T."/>
            <person name="Mizuno H."/>
            <person name="Mizubayashi T."/>
            <person name="Mukai Y."/>
            <person name="Nagasaki H."/>
            <person name="Nakashima M."/>
            <person name="Nakama Y."/>
            <person name="Nakamichi Y."/>
            <person name="Nakamura M."/>
            <person name="Namiki N."/>
            <person name="Negishi M."/>
            <person name="Ohta I."/>
            <person name="Ono N."/>
            <person name="Saji S."/>
            <person name="Sakai K."/>
            <person name="Shibata M."/>
            <person name="Shimokawa T."/>
            <person name="Shomura A."/>
            <person name="Song J."/>
            <person name="Takazaki Y."/>
            <person name="Terasawa K."/>
            <person name="Tsuji K."/>
            <person name="Waki K."/>
            <person name="Yamagata H."/>
            <person name="Yamane H."/>
            <person name="Yoshiki S."/>
            <person name="Yoshihara R."/>
            <person name="Yukawa K."/>
            <person name="Zhong H."/>
            <person name="Iwama H."/>
            <person name="Endo T."/>
            <person name="Ito H."/>
            <person name="Hahn J.H."/>
            <person name="Kim H.I."/>
            <person name="Eun M.Y."/>
            <person name="Yano M."/>
            <person name="Jiang J."/>
            <person name="Gojobori T."/>
        </authorList>
    </citation>
    <scope>NUCLEOTIDE SEQUENCE [LARGE SCALE GENOMIC DNA]</scope>
</reference>
<proteinExistence type="predicted"/>
<name>Q5ZAH4_ORYSJ</name>